<comment type="similarity">
    <text evidence="3 4">Belongs to the bacterial glucokinase family.</text>
</comment>
<evidence type="ECO:0000313" key="5">
    <source>
        <dbReference type="EMBL" id="CAI2718096.1"/>
    </source>
</evidence>
<keyword evidence="2 3" id="KW-0418">Kinase</keyword>
<keyword evidence="3" id="KW-0547">Nucleotide-binding</keyword>
<dbReference type="CDD" id="cd24008">
    <property type="entry name" value="ASKHA_NBD_GLK"/>
    <property type="match status" value="1"/>
</dbReference>
<dbReference type="Gene3D" id="3.40.367.20">
    <property type="match status" value="1"/>
</dbReference>
<dbReference type="Proteomes" id="UP001157733">
    <property type="component" value="Chromosome"/>
</dbReference>
<dbReference type="PANTHER" id="PTHR47363">
    <property type="entry name" value="GLUCOKINASE"/>
    <property type="match status" value="1"/>
</dbReference>
<accession>A0ABM9HCZ4</accession>
<reference evidence="5 6" key="1">
    <citation type="submission" date="2022-09" db="EMBL/GenBank/DDBJ databases">
        <authorList>
            <person name="Kop L."/>
        </authorList>
    </citation>
    <scope>NUCLEOTIDE SEQUENCE [LARGE SCALE GENOMIC DNA]</scope>
    <source>
        <strain evidence="5 6">347</strain>
    </source>
</reference>
<proteinExistence type="inferred from homology"/>
<keyword evidence="3" id="KW-0963">Cytoplasm</keyword>
<keyword evidence="6" id="KW-1185">Reference proteome</keyword>
<keyword evidence="3" id="KW-0067">ATP-binding</keyword>
<dbReference type="PANTHER" id="PTHR47363:SF1">
    <property type="entry name" value="GLUCOKINASE"/>
    <property type="match status" value="1"/>
</dbReference>
<organism evidence="5 6">
    <name type="scientific">Nitrospina watsonii</name>
    <dbReference type="NCBI Taxonomy" id="1323948"/>
    <lineage>
        <taxon>Bacteria</taxon>
        <taxon>Pseudomonadati</taxon>
        <taxon>Nitrospinota/Tectimicrobiota group</taxon>
        <taxon>Nitrospinota</taxon>
        <taxon>Nitrospinia</taxon>
        <taxon>Nitrospinales</taxon>
        <taxon>Nitrospinaceae</taxon>
        <taxon>Nitrospina</taxon>
    </lineage>
</organism>
<evidence type="ECO:0000256" key="4">
    <source>
        <dbReference type="RuleBase" id="RU004046"/>
    </source>
</evidence>
<dbReference type="EC" id="2.7.1.2" evidence="3"/>
<gene>
    <name evidence="3 5" type="primary">glk</name>
    <name evidence="5" type="ORF">NSPWAT_1237</name>
</gene>
<feature type="binding site" evidence="3">
    <location>
        <begin position="5"/>
        <end position="10"/>
    </location>
    <ligand>
        <name>ATP</name>
        <dbReference type="ChEBI" id="CHEBI:30616"/>
    </ligand>
</feature>
<comment type="subcellular location">
    <subcellularLocation>
        <location evidence="3">Cytoplasm</location>
    </subcellularLocation>
</comment>
<evidence type="ECO:0000313" key="6">
    <source>
        <dbReference type="Proteomes" id="UP001157733"/>
    </source>
</evidence>
<evidence type="ECO:0000256" key="1">
    <source>
        <dbReference type="ARBA" id="ARBA00022679"/>
    </source>
</evidence>
<comment type="catalytic activity">
    <reaction evidence="3">
        <text>D-glucose + ATP = D-glucose 6-phosphate + ADP + H(+)</text>
        <dbReference type="Rhea" id="RHEA:17825"/>
        <dbReference type="ChEBI" id="CHEBI:4167"/>
        <dbReference type="ChEBI" id="CHEBI:15378"/>
        <dbReference type="ChEBI" id="CHEBI:30616"/>
        <dbReference type="ChEBI" id="CHEBI:61548"/>
        <dbReference type="ChEBI" id="CHEBI:456216"/>
        <dbReference type="EC" id="2.7.1.2"/>
    </reaction>
</comment>
<dbReference type="Gene3D" id="3.30.420.40">
    <property type="match status" value="1"/>
</dbReference>
<evidence type="ECO:0000256" key="2">
    <source>
        <dbReference type="ARBA" id="ARBA00022777"/>
    </source>
</evidence>
<dbReference type="GO" id="GO:0004340">
    <property type="term" value="F:glucokinase activity"/>
    <property type="evidence" value="ECO:0007669"/>
    <property type="project" value="UniProtKB-EC"/>
</dbReference>
<keyword evidence="3" id="KW-0324">Glycolysis</keyword>
<dbReference type="InterPro" id="IPR043129">
    <property type="entry name" value="ATPase_NBD"/>
</dbReference>
<dbReference type="NCBIfam" id="TIGR00749">
    <property type="entry name" value="glk"/>
    <property type="match status" value="1"/>
</dbReference>
<dbReference type="HAMAP" id="MF_00524">
    <property type="entry name" value="Glucokinase"/>
    <property type="match status" value="1"/>
</dbReference>
<protein>
    <recommendedName>
        <fullName evidence="3">Glucokinase</fullName>
        <ecNumber evidence="3">2.7.1.2</ecNumber>
    </recommendedName>
    <alternativeName>
        <fullName evidence="3">Glucose kinase</fullName>
    </alternativeName>
</protein>
<dbReference type="EMBL" id="OX336137">
    <property type="protein sequence ID" value="CAI2718096.1"/>
    <property type="molecule type" value="Genomic_DNA"/>
</dbReference>
<dbReference type="SUPFAM" id="SSF53067">
    <property type="entry name" value="Actin-like ATPase domain"/>
    <property type="match status" value="1"/>
</dbReference>
<sequence length="332" mass="36057">MILAGDIGGTHCRLALFRDAGGALEAVHEARYKSREFENFAAALEKFLAASKPGSLEKACFGIAGPVQDGRCQVTHLPWVVDVRDLRRTLKLETVALINDFAAQAAAVPFFNDADVAVVQAGEADPTGNIGILGAGTGLGQAILAPVGADSRYLLVESEGGHVDFPAQTPLEAELVQFLNKQYHRVCVEHVLSGAGLKSLYDFFQARHPEPPPEWLEAELKRGDPPEVISRVGLEQRFVPCEQALHQFVTTFGAVAGNLALQVVARGGIYIGGGIAPKILSLLQSDRFLEAFRDKHKFETWMRGIPVRVIVNDRCAVWGAAHYIHSDRFVRG</sequence>
<evidence type="ECO:0000256" key="3">
    <source>
        <dbReference type="HAMAP-Rule" id="MF_00524"/>
    </source>
</evidence>
<dbReference type="Pfam" id="PF02685">
    <property type="entry name" value="Glucokinase"/>
    <property type="match status" value="1"/>
</dbReference>
<dbReference type="InterPro" id="IPR003836">
    <property type="entry name" value="Glucokinase"/>
</dbReference>
<name>A0ABM9HCZ4_9BACT</name>
<keyword evidence="1 3" id="KW-0808">Transferase</keyword>
<dbReference type="RefSeq" id="WP_282011005.1">
    <property type="nucleotide sequence ID" value="NZ_OX336137.1"/>
</dbReference>